<dbReference type="GO" id="GO:0005737">
    <property type="term" value="C:cytoplasm"/>
    <property type="evidence" value="ECO:0007669"/>
    <property type="project" value="TreeGrafter"/>
</dbReference>
<dbReference type="PROSITE" id="PS50043">
    <property type="entry name" value="HTH_LUXR_2"/>
    <property type="match status" value="1"/>
</dbReference>
<dbReference type="CDD" id="cd06170">
    <property type="entry name" value="LuxR_C_like"/>
    <property type="match status" value="1"/>
</dbReference>
<dbReference type="PANTHER" id="PTHR16305:SF35">
    <property type="entry name" value="TRANSCRIPTIONAL ACTIVATOR DOMAIN"/>
    <property type="match status" value="1"/>
</dbReference>
<dbReference type="Pfam" id="PF00196">
    <property type="entry name" value="GerE"/>
    <property type="match status" value="1"/>
</dbReference>
<dbReference type="PROSITE" id="PS00622">
    <property type="entry name" value="HTH_LUXR_1"/>
    <property type="match status" value="1"/>
</dbReference>
<dbReference type="GO" id="GO:0004016">
    <property type="term" value="F:adenylate cyclase activity"/>
    <property type="evidence" value="ECO:0007669"/>
    <property type="project" value="TreeGrafter"/>
</dbReference>
<organism evidence="4 5">
    <name type="scientific">Orlajensenia flava</name>
    <dbReference type="NCBI Taxonomy" id="2565934"/>
    <lineage>
        <taxon>Bacteria</taxon>
        <taxon>Bacillati</taxon>
        <taxon>Actinomycetota</taxon>
        <taxon>Actinomycetes</taxon>
        <taxon>Micrococcales</taxon>
        <taxon>Microbacteriaceae</taxon>
        <taxon>Orlajensenia</taxon>
    </lineage>
</organism>
<keyword evidence="1" id="KW-0547">Nucleotide-binding</keyword>
<dbReference type="GO" id="GO:0003677">
    <property type="term" value="F:DNA binding"/>
    <property type="evidence" value="ECO:0007669"/>
    <property type="project" value="InterPro"/>
</dbReference>
<dbReference type="InterPro" id="IPR000792">
    <property type="entry name" value="Tscrpt_reg_LuxR_C"/>
</dbReference>
<dbReference type="PANTHER" id="PTHR16305">
    <property type="entry name" value="TESTICULAR SOLUBLE ADENYLYL CYCLASE"/>
    <property type="match status" value="1"/>
</dbReference>
<dbReference type="Proteomes" id="UP000307380">
    <property type="component" value="Unassembled WGS sequence"/>
</dbReference>
<evidence type="ECO:0000313" key="5">
    <source>
        <dbReference type="Proteomes" id="UP000307380"/>
    </source>
</evidence>
<evidence type="ECO:0000256" key="2">
    <source>
        <dbReference type="ARBA" id="ARBA00022840"/>
    </source>
</evidence>
<reference evidence="4 5" key="1">
    <citation type="submission" date="2019-04" db="EMBL/GenBank/DDBJ databases">
        <authorList>
            <person name="Jiang L."/>
        </authorList>
    </citation>
    <scope>NUCLEOTIDE SEQUENCE [LARGE SCALE GENOMIC DNA]</scope>
    <source>
        <strain evidence="4 5">YIM 131861</strain>
    </source>
</reference>
<dbReference type="AlphaFoldDB" id="A0A4S4FUF3"/>
<dbReference type="Pfam" id="PF13191">
    <property type="entry name" value="AAA_16"/>
    <property type="match status" value="1"/>
</dbReference>
<dbReference type="GO" id="GO:0006355">
    <property type="term" value="P:regulation of DNA-templated transcription"/>
    <property type="evidence" value="ECO:0007669"/>
    <property type="project" value="InterPro"/>
</dbReference>
<dbReference type="InterPro" id="IPR036388">
    <property type="entry name" value="WH-like_DNA-bd_sf"/>
</dbReference>
<evidence type="ECO:0000256" key="1">
    <source>
        <dbReference type="ARBA" id="ARBA00022741"/>
    </source>
</evidence>
<protein>
    <recommendedName>
        <fullName evidence="3">HTH luxR-type domain-containing protein</fullName>
    </recommendedName>
</protein>
<dbReference type="EMBL" id="SSSN01000007">
    <property type="protein sequence ID" value="THG33991.1"/>
    <property type="molecule type" value="Genomic_DNA"/>
</dbReference>
<dbReference type="Gene3D" id="3.40.50.300">
    <property type="entry name" value="P-loop containing nucleotide triphosphate hydrolases"/>
    <property type="match status" value="1"/>
</dbReference>
<gene>
    <name evidence="4" type="ORF">E6C70_11245</name>
</gene>
<dbReference type="RefSeq" id="WP_136424629.1">
    <property type="nucleotide sequence ID" value="NZ_SSSN01000007.1"/>
</dbReference>
<evidence type="ECO:0000259" key="3">
    <source>
        <dbReference type="PROSITE" id="PS50043"/>
    </source>
</evidence>
<dbReference type="GO" id="GO:0005524">
    <property type="term" value="F:ATP binding"/>
    <property type="evidence" value="ECO:0007669"/>
    <property type="project" value="UniProtKB-KW"/>
</dbReference>
<accession>A0A4S4FUF3</accession>
<dbReference type="InterPro" id="IPR016032">
    <property type="entry name" value="Sig_transdc_resp-reg_C-effctor"/>
</dbReference>
<dbReference type="SUPFAM" id="SSF52540">
    <property type="entry name" value="P-loop containing nucleoside triphosphate hydrolases"/>
    <property type="match status" value="1"/>
</dbReference>
<name>A0A4S4FUF3_9MICO</name>
<evidence type="ECO:0000313" key="4">
    <source>
        <dbReference type="EMBL" id="THG33991.1"/>
    </source>
</evidence>
<feature type="domain" description="HTH luxR-type" evidence="3">
    <location>
        <begin position="830"/>
        <end position="896"/>
    </location>
</feature>
<keyword evidence="2" id="KW-0067">ATP-binding</keyword>
<dbReference type="SUPFAM" id="SSF46894">
    <property type="entry name" value="C-terminal effector domain of the bipartite response regulators"/>
    <property type="match status" value="1"/>
</dbReference>
<keyword evidence="5" id="KW-1185">Reference proteome</keyword>
<dbReference type="OrthoDB" id="483at2"/>
<proteinExistence type="predicted"/>
<dbReference type="InterPro" id="IPR027417">
    <property type="entry name" value="P-loop_NTPase"/>
</dbReference>
<comment type="caution">
    <text evidence="4">The sequence shown here is derived from an EMBL/GenBank/DDBJ whole genome shotgun (WGS) entry which is preliminary data.</text>
</comment>
<dbReference type="PRINTS" id="PR00038">
    <property type="entry name" value="HTHLUXR"/>
</dbReference>
<dbReference type="SMART" id="SM00421">
    <property type="entry name" value="HTH_LUXR"/>
    <property type="match status" value="1"/>
</dbReference>
<dbReference type="Gene3D" id="1.10.10.10">
    <property type="entry name" value="Winged helix-like DNA-binding domain superfamily/Winged helix DNA-binding domain"/>
    <property type="match status" value="1"/>
</dbReference>
<dbReference type="InterPro" id="IPR041664">
    <property type="entry name" value="AAA_16"/>
</dbReference>
<sequence length="896" mass="97036">MKWREEDLETVAAMLAASRSGRPAVLTIVGEAGMGKSSLLRDVVRDANDFVVLRAEGQDANSAEPYELIGQWDVSDVRAPGGSLKDPILVAQQLRQMVDTAADRGPVLLAVDDLHWSDRESVEALYWLAQRAVAENVLIVVTSRPDGMVKHSEWARLGARGGNFARIDLLPWKGAAARTLVQDIYPGAADWVVERLVAHTGGNPLYMRSLLRQYSPRELAVMEPMPAPRELAGSVREEIASISESAAALLNAVAVLGSRWIPLPQAAFVAGVDDPAAATEILISRGLLEHRALEPGSPVRIVHALVRTAVYQSIGLTERRELHLRAAAHASSPGEALEHRVAGTYAFDDSLAGNLVAAAEAAAADVQYRKAAHFYRLAGSITSDPSLAISRRLEALFHMVLARDLDAAEAEMDTIDRTGDQVRFTLVQGALLHAQKKLERAAAVFASLPVEALESADSRTRYRFAVLQLHTGIGRGYEREELLPLLARADAEPVRDPAIAVLHVPSAGQLGLRSGDAATILDTLDALPSQPDRTSLAQTLELGWRGSLFLFSGAAEEAENDLIEVTRRMHAGQVSSVAEGVYDAFLGLARWQRGAWDLARADLDIAAESSFPGAHPIVEAIRPVASIIDGAWDDADGLLSSFTPRLRDAPWWEALELHVVSRVVYAHAKGDPHAQANLFPTLVEQFGDRFHDLRAYVAPFILFHLSLSAIWAGELTAARQYDHLLSTGPYRPAWMSWGVPWLRALASEHAGHLSQAGQLARSAAAVTSTPTELPLYRCHLLADLSRIASANGQDDLARTARERAVTGYRDLQAPVYARLFSADTPATTSRPDVLAALSPRERDVATLITSGLSYAQVARDLYLSPSTVSFHLTNIYAKTGVTSRHGLTELARSAVA</sequence>